<dbReference type="EMBL" id="CP003154">
    <property type="protein sequence ID" value="AFL76125.1"/>
    <property type="molecule type" value="Genomic_DNA"/>
</dbReference>
<proteinExistence type="predicted"/>
<reference evidence="2 3" key="1">
    <citation type="submission" date="2012-06" db="EMBL/GenBank/DDBJ databases">
        <title>Complete sequence of Thiocystis violascens DSM 198.</title>
        <authorList>
            <consortium name="US DOE Joint Genome Institute"/>
            <person name="Lucas S."/>
            <person name="Han J."/>
            <person name="Lapidus A."/>
            <person name="Cheng J.-F."/>
            <person name="Goodwin L."/>
            <person name="Pitluck S."/>
            <person name="Peters L."/>
            <person name="Ovchinnikova G."/>
            <person name="Teshima H."/>
            <person name="Detter J.C."/>
            <person name="Han C."/>
            <person name="Tapia R."/>
            <person name="Land M."/>
            <person name="Hauser L."/>
            <person name="Kyrpides N."/>
            <person name="Ivanova N."/>
            <person name="Pagani I."/>
            <person name="Vogl K."/>
            <person name="Liu Z."/>
            <person name="Frigaard N.-U."/>
            <person name="Bryant D."/>
            <person name="Woyke T."/>
        </authorList>
    </citation>
    <scope>NUCLEOTIDE SEQUENCE [LARGE SCALE GENOMIC DNA]</scope>
    <source>
        <strain evidence="3">ATCC 17096 / DSM 198 / 6111</strain>
    </source>
</reference>
<evidence type="ECO:0000256" key="1">
    <source>
        <dbReference type="SAM" id="Phobius"/>
    </source>
</evidence>
<keyword evidence="1" id="KW-1133">Transmembrane helix</keyword>
<keyword evidence="1" id="KW-0472">Membrane</keyword>
<dbReference type="AlphaFoldDB" id="I3YGK7"/>
<keyword evidence="3" id="KW-1185">Reference proteome</keyword>
<dbReference type="KEGG" id="tvi:Thivi_4314"/>
<organism evidence="2 3">
    <name type="scientific">Thiocystis violascens (strain ATCC 17096 / DSM 198 / 6111)</name>
    <name type="common">Chromatium violascens</name>
    <dbReference type="NCBI Taxonomy" id="765911"/>
    <lineage>
        <taxon>Bacteria</taxon>
        <taxon>Pseudomonadati</taxon>
        <taxon>Pseudomonadota</taxon>
        <taxon>Gammaproteobacteria</taxon>
        <taxon>Chromatiales</taxon>
        <taxon>Chromatiaceae</taxon>
        <taxon>Thiocystis</taxon>
    </lineage>
</organism>
<feature type="transmembrane region" description="Helical" evidence="1">
    <location>
        <begin position="20"/>
        <end position="41"/>
    </location>
</feature>
<dbReference type="HOGENOM" id="CLU_218467_0_0_6"/>
<evidence type="ECO:0000313" key="2">
    <source>
        <dbReference type="EMBL" id="AFL76125.1"/>
    </source>
</evidence>
<sequence length="43" mass="4593">MPDDLTPHRPTPPARPPLGARILGVVLLLSSVGLVSCQALFTW</sequence>
<accession>I3YGK7</accession>
<keyword evidence="1" id="KW-0812">Transmembrane</keyword>
<dbReference type="Proteomes" id="UP000006062">
    <property type="component" value="Chromosome"/>
</dbReference>
<dbReference type="STRING" id="765911.Thivi_4314"/>
<protein>
    <submittedName>
        <fullName evidence="2">Uncharacterized protein</fullName>
    </submittedName>
</protein>
<name>I3YGK7_THIV6</name>
<dbReference type="RefSeq" id="WP_014780503.1">
    <property type="nucleotide sequence ID" value="NC_018012.1"/>
</dbReference>
<evidence type="ECO:0000313" key="3">
    <source>
        <dbReference type="Proteomes" id="UP000006062"/>
    </source>
</evidence>
<gene>
    <name evidence="2" type="ordered locus">Thivi_4314</name>
</gene>